<reference evidence="1 2" key="1">
    <citation type="submission" date="2018-06" db="EMBL/GenBank/DDBJ databases">
        <title>Comparative genomics reveals the genomic features of Rhizophagus irregularis, R. cerebriforme, R. diaphanum and Gigaspora rosea, and their symbiotic lifestyle signature.</title>
        <authorList>
            <person name="Morin E."/>
            <person name="San Clemente H."/>
            <person name="Chen E.C.H."/>
            <person name="De La Providencia I."/>
            <person name="Hainaut M."/>
            <person name="Kuo A."/>
            <person name="Kohler A."/>
            <person name="Murat C."/>
            <person name="Tang N."/>
            <person name="Roy S."/>
            <person name="Loubradou J."/>
            <person name="Henrissat B."/>
            <person name="Grigoriev I.V."/>
            <person name="Corradi N."/>
            <person name="Roux C."/>
            <person name="Martin F.M."/>
        </authorList>
    </citation>
    <scope>NUCLEOTIDE SEQUENCE [LARGE SCALE GENOMIC DNA]</scope>
    <source>
        <strain evidence="1 2">DAOM 227022</strain>
    </source>
</reference>
<dbReference type="Proteomes" id="UP000265703">
    <property type="component" value="Unassembled WGS sequence"/>
</dbReference>
<protein>
    <recommendedName>
        <fullName evidence="3">F-box domain-containing protein</fullName>
    </recommendedName>
</protein>
<keyword evidence="2" id="KW-1185">Reference proteome</keyword>
<dbReference type="SUPFAM" id="SSF52047">
    <property type="entry name" value="RNI-like"/>
    <property type="match status" value="1"/>
</dbReference>
<evidence type="ECO:0000313" key="2">
    <source>
        <dbReference type="Proteomes" id="UP000265703"/>
    </source>
</evidence>
<dbReference type="InterPro" id="IPR032675">
    <property type="entry name" value="LRR_dom_sf"/>
</dbReference>
<dbReference type="Gene3D" id="3.80.10.10">
    <property type="entry name" value="Ribonuclease Inhibitor"/>
    <property type="match status" value="1"/>
</dbReference>
<sequence length="392" mass="44896">MHDNPIGQANNSFCKFPTSDDVENIIDLVLGEINNDDKRNLLEQEIYKLFISQCKNIKEFIWQNSQPLSLFPGASTCFSLLHELRIEANFVSSDALHEMAQICKDLNTLIISNPTLPELFSLIDAQRNLKILKIYNSYNKKGSNKELGEALIRKGNTLKCLHLRPVGTIPPSFLTSLINITEISISSDGIHKDKEIHKYLSISEFPNLEILKVDRLSCFEELASLIEKTKGNISCVCITTVNKSAKNTDMLIKAIANNCPNIKYLYTYLIPQDFIHVKSLLLNCCFLEKLAFDSINFFANKNDNIGDELLDILTKFSPKSLKDIAITEKWKFSTISLENFFKKRLLYSFDIIFDSCNHDQHYFTANHEYMVMKYILEGVISQSNCDYSFLYN</sequence>
<comment type="caution">
    <text evidence="1">The sequence shown here is derived from an EMBL/GenBank/DDBJ whole genome shotgun (WGS) entry which is preliminary data.</text>
</comment>
<dbReference type="EMBL" id="QKYT01000240">
    <property type="protein sequence ID" value="RIA88920.1"/>
    <property type="molecule type" value="Genomic_DNA"/>
</dbReference>
<evidence type="ECO:0000313" key="1">
    <source>
        <dbReference type="EMBL" id="RIA88920.1"/>
    </source>
</evidence>
<gene>
    <name evidence="1" type="ORF">C1645_806539</name>
</gene>
<dbReference type="OrthoDB" id="2336649at2759"/>
<organism evidence="1 2">
    <name type="scientific">Glomus cerebriforme</name>
    <dbReference type="NCBI Taxonomy" id="658196"/>
    <lineage>
        <taxon>Eukaryota</taxon>
        <taxon>Fungi</taxon>
        <taxon>Fungi incertae sedis</taxon>
        <taxon>Mucoromycota</taxon>
        <taxon>Glomeromycotina</taxon>
        <taxon>Glomeromycetes</taxon>
        <taxon>Glomerales</taxon>
        <taxon>Glomeraceae</taxon>
        <taxon>Glomus</taxon>
    </lineage>
</organism>
<evidence type="ECO:0008006" key="3">
    <source>
        <dbReference type="Google" id="ProtNLM"/>
    </source>
</evidence>
<accession>A0A397SRV8</accession>
<proteinExistence type="predicted"/>
<dbReference type="AlphaFoldDB" id="A0A397SRV8"/>
<name>A0A397SRV8_9GLOM</name>